<comment type="pathway">
    <text evidence="1">Carbohydrate metabolism; galactose metabolism.</text>
</comment>
<name>A0A4V3IRQ7_9MICO</name>
<dbReference type="AlphaFoldDB" id="A0A4V3IRQ7"/>
<dbReference type="SUPFAM" id="SSF51735">
    <property type="entry name" value="NAD(P)-binding Rossmann-fold domains"/>
    <property type="match status" value="1"/>
</dbReference>
<evidence type="ECO:0000256" key="4">
    <source>
        <dbReference type="ARBA" id="ARBA00031367"/>
    </source>
</evidence>
<dbReference type="EMBL" id="SOHE01000024">
    <property type="protein sequence ID" value="TFD53009.1"/>
    <property type="molecule type" value="Genomic_DNA"/>
</dbReference>
<evidence type="ECO:0000256" key="3">
    <source>
        <dbReference type="ARBA" id="ARBA00018569"/>
    </source>
</evidence>
<organism evidence="8 9">
    <name type="scientific">Cryobacterium frigoriphilum</name>
    <dbReference type="NCBI Taxonomy" id="1259150"/>
    <lineage>
        <taxon>Bacteria</taxon>
        <taxon>Bacillati</taxon>
        <taxon>Actinomycetota</taxon>
        <taxon>Actinomycetes</taxon>
        <taxon>Micrococcales</taxon>
        <taxon>Microbacteriaceae</taxon>
        <taxon>Cryobacterium</taxon>
    </lineage>
</organism>
<reference evidence="8 9" key="1">
    <citation type="submission" date="2019-03" db="EMBL/GenBank/DDBJ databases">
        <title>Genomics of glacier-inhabiting Cryobacterium strains.</title>
        <authorList>
            <person name="Liu Q."/>
            <person name="Xin Y.-H."/>
        </authorList>
    </citation>
    <scope>NUCLEOTIDE SEQUENCE [LARGE SCALE GENOMIC DNA]</scope>
    <source>
        <strain evidence="8 9">Hh14</strain>
    </source>
</reference>
<evidence type="ECO:0000256" key="5">
    <source>
        <dbReference type="ARBA" id="ARBA00033067"/>
    </source>
</evidence>
<evidence type="ECO:0000256" key="6">
    <source>
        <dbReference type="SAM" id="MobiDB-lite"/>
    </source>
</evidence>
<evidence type="ECO:0000256" key="1">
    <source>
        <dbReference type="ARBA" id="ARBA00004947"/>
    </source>
</evidence>
<dbReference type="PANTHER" id="PTHR43725">
    <property type="entry name" value="UDP-GLUCOSE 4-EPIMERASE"/>
    <property type="match status" value="1"/>
</dbReference>
<comment type="caution">
    <text evidence="8">The sequence shown here is derived from an EMBL/GenBank/DDBJ whole genome shotgun (WGS) entry which is preliminary data.</text>
</comment>
<dbReference type="InterPro" id="IPR036291">
    <property type="entry name" value="NAD(P)-bd_dom_sf"/>
</dbReference>
<evidence type="ECO:0000259" key="7">
    <source>
        <dbReference type="Pfam" id="PF01370"/>
    </source>
</evidence>
<feature type="domain" description="NAD-dependent epimerase/dehydratase" evidence="7">
    <location>
        <begin position="5"/>
        <end position="236"/>
    </location>
</feature>
<dbReference type="OrthoDB" id="9801785at2"/>
<protein>
    <recommendedName>
        <fullName evidence="3">UDP-glucose 4-epimerase</fullName>
    </recommendedName>
    <alternativeName>
        <fullName evidence="5">Galactowaldenase</fullName>
    </alternativeName>
    <alternativeName>
        <fullName evidence="4">UDP-galactose 4-epimerase</fullName>
    </alternativeName>
</protein>
<comment type="similarity">
    <text evidence="2">Belongs to the NAD(P)-dependent epimerase/dehydratase family.</text>
</comment>
<dbReference type="GO" id="GO:0033499">
    <property type="term" value="P:galactose catabolic process via UDP-galactose, Leloir pathway"/>
    <property type="evidence" value="ECO:0007669"/>
    <property type="project" value="TreeGrafter"/>
</dbReference>
<proteinExistence type="inferred from homology"/>
<keyword evidence="9" id="KW-1185">Reference proteome</keyword>
<sequence>MANCLVIGGNGFIGANLCTALANSGHQVLAFDRFSRGIHAVSHPNVGSFIGDFMSRSDLAAALKDQDYVFHFLSTTTPITAESEPSLDLRTNVSQTVDLLELCVAANIKRFYYSSSGGAIYGPQGRSLYAESNSTLPVSPYGIGKLTIENYLRYFRVRHGLDSISLRISNPYGAGQSIEKRQGIIPIVLHQVASGGPISRLGDGTMIRDYLFIDDLVRMILLLVDRRPQYDVYNLGSGQGSSVNTIFDSIRRVTGVDFVTRDLPKPSTFVDHVVLDMTRFTTEFGKPNLTTLDAGVNSVWDLVREQTGQTSSTHSANEVLLPQPRPDSFSTSMSG</sequence>
<evidence type="ECO:0000313" key="9">
    <source>
        <dbReference type="Proteomes" id="UP000297447"/>
    </source>
</evidence>
<dbReference type="Proteomes" id="UP000297447">
    <property type="component" value="Unassembled WGS sequence"/>
</dbReference>
<evidence type="ECO:0000313" key="8">
    <source>
        <dbReference type="EMBL" id="TFD53009.1"/>
    </source>
</evidence>
<evidence type="ECO:0000256" key="2">
    <source>
        <dbReference type="ARBA" id="ARBA00007637"/>
    </source>
</evidence>
<accession>A0A4V3IRQ7</accession>
<dbReference type="Gene3D" id="3.40.50.720">
    <property type="entry name" value="NAD(P)-binding Rossmann-like Domain"/>
    <property type="match status" value="1"/>
</dbReference>
<feature type="compositionally biased region" description="Polar residues" evidence="6">
    <location>
        <begin position="307"/>
        <end position="316"/>
    </location>
</feature>
<dbReference type="InterPro" id="IPR001509">
    <property type="entry name" value="Epimerase_deHydtase"/>
</dbReference>
<gene>
    <name evidence="8" type="ORF">E3T55_05775</name>
</gene>
<dbReference type="RefSeq" id="WP_134518634.1">
    <property type="nucleotide sequence ID" value="NZ_SOHE01000024.1"/>
</dbReference>
<dbReference type="Pfam" id="PF01370">
    <property type="entry name" value="Epimerase"/>
    <property type="match status" value="1"/>
</dbReference>
<dbReference type="PANTHER" id="PTHR43725:SF53">
    <property type="entry name" value="UDP-ARABINOSE 4-EPIMERASE 1"/>
    <property type="match status" value="1"/>
</dbReference>
<feature type="region of interest" description="Disordered" evidence="6">
    <location>
        <begin position="307"/>
        <end position="335"/>
    </location>
</feature>